<dbReference type="GO" id="GO:0016020">
    <property type="term" value="C:membrane"/>
    <property type="evidence" value="ECO:0007669"/>
    <property type="project" value="InterPro"/>
</dbReference>
<keyword evidence="4" id="KW-0411">Iron-sulfur</keyword>
<evidence type="ECO:0000313" key="8">
    <source>
        <dbReference type="EMBL" id="MBI2677696.1"/>
    </source>
</evidence>
<keyword evidence="2" id="KW-0479">Metal-binding</keyword>
<dbReference type="SUPFAM" id="SSF50022">
    <property type="entry name" value="ISP domain"/>
    <property type="match status" value="1"/>
</dbReference>
<dbReference type="PRINTS" id="PR00162">
    <property type="entry name" value="RIESKE"/>
</dbReference>
<dbReference type="InterPro" id="IPR036922">
    <property type="entry name" value="Rieske_2Fe-2S_sf"/>
</dbReference>
<evidence type="ECO:0000256" key="3">
    <source>
        <dbReference type="ARBA" id="ARBA00023004"/>
    </source>
</evidence>
<evidence type="ECO:0000256" key="6">
    <source>
        <dbReference type="ARBA" id="ARBA00034078"/>
    </source>
</evidence>
<organism evidence="8 9">
    <name type="scientific">Candidatus Korobacter versatilis</name>
    <dbReference type="NCBI Taxonomy" id="658062"/>
    <lineage>
        <taxon>Bacteria</taxon>
        <taxon>Pseudomonadati</taxon>
        <taxon>Acidobacteriota</taxon>
        <taxon>Terriglobia</taxon>
        <taxon>Terriglobales</taxon>
        <taxon>Candidatus Korobacteraceae</taxon>
        <taxon>Candidatus Korobacter</taxon>
    </lineage>
</organism>
<dbReference type="GO" id="GO:0051537">
    <property type="term" value="F:2 iron, 2 sulfur cluster binding"/>
    <property type="evidence" value="ECO:0007669"/>
    <property type="project" value="UniProtKB-KW"/>
</dbReference>
<dbReference type="InterPro" id="IPR014349">
    <property type="entry name" value="Rieske_Fe-S_prot"/>
</dbReference>
<evidence type="ECO:0000256" key="5">
    <source>
        <dbReference type="ARBA" id="ARBA00023157"/>
    </source>
</evidence>
<proteinExistence type="predicted"/>
<keyword evidence="3" id="KW-0408">Iron</keyword>
<dbReference type="Gene3D" id="2.102.10.10">
    <property type="entry name" value="Rieske [2Fe-2S] iron-sulphur domain"/>
    <property type="match status" value="1"/>
</dbReference>
<name>A0A932A6N8_9BACT</name>
<feature type="domain" description="Rieske" evidence="7">
    <location>
        <begin position="35"/>
        <end position="129"/>
    </location>
</feature>
<dbReference type="Pfam" id="PF00355">
    <property type="entry name" value="Rieske"/>
    <property type="match status" value="1"/>
</dbReference>
<evidence type="ECO:0000259" key="7">
    <source>
        <dbReference type="PROSITE" id="PS51296"/>
    </source>
</evidence>
<evidence type="ECO:0000256" key="4">
    <source>
        <dbReference type="ARBA" id="ARBA00023014"/>
    </source>
</evidence>
<dbReference type="PANTHER" id="PTHR10134">
    <property type="entry name" value="CYTOCHROME B-C1 COMPLEX SUBUNIT RIESKE, MITOCHONDRIAL"/>
    <property type="match status" value="1"/>
</dbReference>
<protein>
    <submittedName>
        <fullName evidence="8">Rieske (2Fe-2S) protein</fullName>
    </submittedName>
</protein>
<evidence type="ECO:0000256" key="2">
    <source>
        <dbReference type="ARBA" id="ARBA00022723"/>
    </source>
</evidence>
<dbReference type="InterPro" id="IPR017941">
    <property type="entry name" value="Rieske_2Fe-2S"/>
</dbReference>
<sequence length="135" mass="14772">MLLGAGLLGSLASFFYPVLRYMIPPASAELNSDEVVAGKIGELKLNSGKIFRFGSRPGIIVRNAVGEYKALSATCTHLDCIVQYRGDLRRIWCACHNGMYDLSGRNISGPPPRPLEAYDVNVRGDEIFVSRHKGS</sequence>
<dbReference type="InterPro" id="IPR005805">
    <property type="entry name" value="Rieske_Fe-S_prot_C"/>
</dbReference>
<dbReference type="EMBL" id="JACPNR010000004">
    <property type="protein sequence ID" value="MBI2677696.1"/>
    <property type="molecule type" value="Genomic_DNA"/>
</dbReference>
<dbReference type="CDD" id="cd03467">
    <property type="entry name" value="Rieske"/>
    <property type="match status" value="1"/>
</dbReference>
<reference evidence="8" key="1">
    <citation type="submission" date="2020-07" db="EMBL/GenBank/DDBJ databases">
        <title>Huge and variable diversity of episymbiotic CPR bacteria and DPANN archaea in groundwater ecosystems.</title>
        <authorList>
            <person name="He C.Y."/>
            <person name="Keren R."/>
            <person name="Whittaker M."/>
            <person name="Farag I.F."/>
            <person name="Doudna J."/>
            <person name="Cate J.H.D."/>
            <person name="Banfield J.F."/>
        </authorList>
    </citation>
    <scope>NUCLEOTIDE SEQUENCE</scope>
    <source>
        <strain evidence="8">NC_groundwater_580_Pr5_B-0.1um_64_19</strain>
    </source>
</reference>
<dbReference type="AlphaFoldDB" id="A0A932A6N8"/>
<accession>A0A932A6N8</accession>
<evidence type="ECO:0000256" key="1">
    <source>
        <dbReference type="ARBA" id="ARBA00022714"/>
    </source>
</evidence>
<evidence type="ECO:0000313" key="9">
    <source>
        <dbReference type="Proteomes" id="UP000779809"/>
    </source>
</evidence>
<keyword evidence="5" id="KW-1015">Disulfide bond</keyword>
<comment type="cofactor">
    <cofactor evidence="6">
        <name>[2Fe-2S] cluster</name>
        <dbReference type="ChEBI" id="CHEBI:190135"/>
    </cofactor>
</comment>
<dbReference type="Proteomes" id="UP000779809">
    <property type="component" value="Unassembled WGS sequence"/>
</dbReference>
<keyword evidence="1" id="KW-0001">2Fe-2S</keyword>
<dbReference type="GO" id="GO:0046872">
    <property type="term" value="F:metal ion binding"/>
    <property type="evidence" value="ECO:0007669"/>
    <property type="project" value="UniProtKB-KW"/>
</dbReference>
<comment type="caution">
    <text evidence="8">The sequence shown here is derived from an EMBL/GenBank/DDBJ whole genome shotgun (WGS) entry which is preliminary data.</text>
</comment>
<gene>
    <name evidence="8" type="ORF">HYX28_02830</name>
</gene>
<dbReference type="PROSITE" id="PS51296">
    <property type="entry name" value="RIESKE"/>
    <property type="match status" value="1"/>
</dbReference>